<comment type="similarity">
    <text evidence="2">Belongs to the HPr family.</text>
</comment>
<evidence type="ECO:0000313" key="7">
    <source>
        <dbReference type="Proteomes" id="UP000787472"/>
    </source>
</evidence>
<dbReference type="NCBIfam" id="TIGR01003">
    <property type="entry name" value="PTS_HPr_family"/>
    <property type="match status" value="1"/>
</dbReference>
<sequence>MLTQTVTIVNKLGLHARAAALFASTAARYSSQIQVGLNGKKVDAKSVMSLMLLAANQGTEISLQAEGPDQQEALNAIVELINNRFDEEE</sequence>
<dbReference type="InterPro" id="IPR002114">
    <property type="entry name" value="PTS_HPr_Ser_P_site"/>
</dbReference>
<comment type="subcellular location">
    <subcellularLocation>
        <location evidence="1">Cytoplasm</location>
    </subcellularLocation>
</comment>
<evidence type="ECO:0000256" key="2">
    <source>
        <dbReference type="ARBA" id="ARBA00010736"/>
    </source>
</evidence>
<dbReference type="EMBL" id="JAAONZ010000001">
    <property type="protein sequence ID" value="NHO64314.1"/>
    <property type="molecule type" value="Genomic_DNA"/>
</dbReference>
<gene>
    <name evidence="6" type="ORF">G8770_01975</name>
</gene>
<dbReference type="InterPro" id="IPR000032">
    <property type="entry name" value="HPr-like"/>
</dbReference>
<dbReference type="SUPFAM" id="SSF55594">
    <property type="entry name" value="HPr-like"/>
    <property type="match status" value="1"/>
</dbReference>
<dbReference type="AlphaFoldDB" id="A0A9E5MJ06"/>
<dbReference type="CDD" id="cd00367">
    <property type="entry name" value="PTS-HPr_like"/>
    <property type="match status" value="1"/>
</dbReference>
<dbReference type="PROSITE" id="PS51350">
    <property type="entry name" value="PTS_HPR_DOM"/>
    <property type="match status" value="1"/>
</dbReference>
<keyword evidence="3" id="KW-0963">Cytoplasm</keyword>
<dbReference type="PROSITE" id="PS00369">
    <property type="entry name" value="PTS_HPR_HIS"/>
    <property type="match status" value="1"/>
</dbReference>
<evidence type="ECO:0000313" key="6">
    <source>
        <dbReference type="EMBL" id="NHO64314.1"/>
    </source>
</evidence>
<accession>A0A9E5MJ06</accession>
<dbReference type="PANTHER" id="PTHR33705">
    <property type="entry name" value="PHOSPHOCARRIER PROTEIN HPR"/>
    <property type="match status" value="1"/>
</dbReference>
<dbReference type="PANTHER" id="PTHR33705:SF2">
    <property type="entry name" value="PHOSPHOCARRIER PROTEIN NPR"/>
    <property type="match status" value="1"/>
</dbReference>
<feature type="domain" description="HPr" evidence="5">
    <location>
        <begin position="1"/>
        <end position="88"/>
    </location>
</feature>
<dbReference type="GO" id="GO:0009401">
    <property type="term" value="P:phosphoenolpyruvate-dependent sugar phosphotransferase system"/>
    <property type="evidence" value="ECO:0007669"/>
    <property type="project" value="UniProtKB-KW"/>
</dbReference>
<keyword evidence="4" id="KW-0598">Phosphotransferase system</keyword>
<dbReference type="InterPro" id="IPR001020">
    <property type="entry name" value="PTS_HPr_His_P_site"/>
</dbReference>
<reference evidence="6" key="1">
    <citation type="submission" date="2020-03" db="EMBL/GenBank/DDBJ databases">
        <authorList>
            <person name="Guo F."/>
        </authorList>
    </citation>
    <scope>NUCLEOTIDE SEQUENCE</scope>
    <source>
        <strain evidence="6">JCM 30134</strain>
    </source>
</reference>
<proteinExistence type="inferred from homology"/>
<dbReference type="Gene3D" id="3.30.1340.10">
    <property type="entry name" value="HPr-like"/>
    <property type="match status" value="1"/>
</dbReference>
<dbReference type="RefSeq" id="WP_167181200.1">
    <property type="nucleotide sequence ID" value="NZ_JAAONZ010000001.1"/>
</dbReference>
<dbReference type="PRINTS" id="PR00107">
    <property type="entry name" value="PHOSPHOCPHPR"/>
</dbReference>
<keyword evidence="7" id="KW-1185">Reference proteome</keyword>
<dbReference type="GO" id="GO:0005737">
    <property type="term" value="C:cytoplasm"/>
    <property type="evidence" value="ECO:0007669"/>
    <property type="project" value="UniProtKB-SubCell"/>
</dbReference>
<name>A0A9E5MJ06_9GAMM</name>
<protein>
    <submittedName>
        <fullName evidence="6">HPr family phosphocarrier protein</fullName>
    </submittedName>
</protein>
<dbReference type="InterPro" id="IPR050399">
    <property type="entry name" value="HPr"/>
</dbReference>
<evidence type="ECO:0000259" key="5">
    <source>
        <dbReference type="PROSITE" id="PS51350"/>
    </source>
</evidence>
<evidence type="ECO:0000256" key="1">
    <source>
        <dbReference type="ARBA" id="ARBA00004496"/>
    </source>
</evidence>
<dbReference type="InterPro" id="IPR035895">
    <property type="entry name" value="HPr-like_sf"/>
</dbReference>
<evidence type="ECO:0000256" key="3">
    <source>
        <dbReference type="ARBA" id="ARBA00022490"/>
    </source>
</evidence>
<dbReference type="Proteomes" id="UP000787472">
    <property type="component" value="Unassembled WGS sequence"/>
</dbReference>
<organism evidence="6 7">
    <name type="scientific">Pseudomaricurvus hydrocarbonicus</name>
    <dbReference type="NCBI Taxonomy" id="1470433"/>
    <lineage>
        <taxon>Bacteria</taxon>
        <taxon>Pseudomonadati</taxon>
        <taxon>Pseudomonadota</taxon>
        <taxon>Gammaproteobacteria</taxon>
        <taxon>Cellvibrionales</taxon>
        <taxon>Cellvibrionaceae</taxon>
        <taxon>Pseudomaricurvus</taxon>
    </lineage>
</organism>
<comment type="caution">
    <text evidence="6">The sequence shown here is derived from an EMBL/GenBank/DDBJ whole genome shotgun (WGS) entry which is preliminary data.</text>
</comment>
<dbReference type="PROSITE" id="PS00589">
    <property type="entry name" value="PTS_HPR_SER"/>
    <property type="match status" value="1"/>
</dbReference>
<dbReference type="Pfam" id="PF00381">
    <property type="entry name" value="PTS-HPr"/>
    <property type="match status" value="1"/>
</dbReference>
<evidence type="ECO:0000256" key="4">
    <source>
        <dbReference type="ARBA" id="ARBA00022683"/>
    </source>
</evidence>